<dbReference type="CDD" id="cd02784">
    <property type="entry name" value="MopB_CT_PHLH"/>
    <property type="match status" value="1"/>
</dbReference>
<dbReference type="Gene3D" id="2.40.40.20">
    <property type="match status" value="1"/>
</dbReference>
<dbReference type="AlphaFoldDB" id="A0A956NBT7"/>
<organism evidence="2 3">
    <name type="scientific">Eiseniibacteriota bacterium</name>
    <dbReference type="NCBI Taxonomy" id="2212470"/>
    <lineage>
        <taxon>Bacteria</taxon>
        <taxon>Candidatus Eiseniibacteriota</taxon>
    </lineage>
</organism>
<proteinExistence type="predicted"/>
<evidence type="ECO:0000259" key="1">
    <source>
        <dbReference type="PROSITE" id="PS51379"/>
    </source>
</evidence>
<dbReference type="Pfam" id="PF12838">
    <property type="entry name" value="Fer4_7"/>
    <property type="match status" value="1"/>
</dbReference>
<gene>
    <name evidence="2" type="ORF">KDA27_02910</name>
</gene>
<dbReference type="PANTHER" id="PTHR42783:SF3">
    <property type="entry name" value="GLUTAMATE SYNTHASE [NADPH] SMALL CHAIN-RELATED"/>
    <property type="match status" value="1"/>
</dbReference>
<dbReference type="Gene3D" id="2.20.25.90">
    <property type="entry name" value="ADC-like domains"/>
    <property type="match status" value="1"/>
</dbReference>
<sequence length="1051" mass="114294">MSSMKNGNDTTTGKDYWRSLEEYAQTPEFAAAVKREFPNATPDMVSENSRRDFLKVMGASLAFAGITGCKPAEGWPRWPEEKILPFTNRPEGRMPGNPVYYATAMELAGVGRGLLVKSFDGRPVKVEGNPLHPESQGTSDVLSQASILEMYDPDRMQTLKEAQGSSGEYARSWSEFSVAMEGRMARHRGSRGKGLAVLSEASSSPTLRRLRSQLQSELPESAWFEWEPITRDNERAGSRAAFGRPLRPHYRFDRAQVIASFDEDFLVSHPASVQYAFDFVEGRRMAPAGGGHGEHGGHGNGDARFNRLYAVEASLSPTGGMADHRLPVAPSEVESVLGELAAELFAAPGIDASAIDSVRSRVAAFRQGNKHQAFVKQLAQDLLAHRGASLVVVGARQTAAAHALAHAINSALGNVGHTVTFTEDPAGNDAPHAVQIRELVDRMKAGRVETLVILGGNPAFDAPADLDFAAALGQVDTSVHLTMYANETTAAARWRLPRTHYLESWGDTRAWDGTVSVVQPLIRPLFDGRTPVEVVACLLQGGLPKGYDLVRETYQTAFGGPSGESFEATWKKALHDGIVSNSALVSVNTGIDGASLAAALGSFTPHESRAGAGEIEVVLAQDACVFDGRFANNGWLQELPNTFTKLTWDNALLVGPRMAQEMGLADGDMVRLEAQGRSVEVPIWTTPGQAAKSGTLHLGYGRRVSGKVGTGVGFDAYPLRGSENLHLAVAKISKTGGNYPFSATQDHFAIDEAGFKATQARLSSLIQEATVDEYMHGGHAEHGHHPPALPLWDPHEYNGHKWGLSVDLNACTGCNACVIACQSENNIPVVGKTEVSHGREMHWIRIDRYFRGDPDDPQVALQPVACQHCENAPCEQVCPVAATLHSHEGLNDMVYNRCIGTRYCANNCPYKVRRFNFFNFNGGMSDLEKMRPNPDVTMRARGVMEKCSFCIQRIQQVKIVAKNEKRPIADGEIRTACQQACPTQAIVFGDLNDPKSEVRKLEESDRTYALLDPELHTKPRLKYMKRLRNPAAGLSATHEGHGAAGDDAHHG</sequence>
<dbReference type="PROSITE" id="PS51379">
    <property type="entry name" value="4FE4S_FER_2"/>
    <property type="match status" value="1"/>
</dbReference>
<dbReference type="SUPFAM" id="SSF50692">
    <property type="entry name" value="ADC-like"/>
    <property type="match status" value="1"/>
</dbReference>
<dbReference type="Gene3D" id="3.40.50.740">
    <property type="match status" value="1"/>
</dbReference>
<dbReference type="Gene3D" id="3.30.70.20">
    <property type="match status" value="2"/>
</dbReference>
<dbReference type="CDD" id="cd10551">
    <property type="entry name" value="PsrB"/>
    <property type="match status" value="1"/>
</dbReference>
<dbReference type="SUPFAM" id="SSF54862">
    <property type="entry name" value="4Fe-4S ferredoxins"/>
    <property type="match status" value="1"/>
</dbReference>
<name>A0A956NBT7_UNCEI</name>
<dbReference type="Gene3D" id="3.40.228.10">
    <property type="entry name" value="Dimethylsulfoxide Reductase, domain 2"/>
    <property type="match status" value="1"/>
</dbReference>
<dbReference type="Proteomes" id="UP000739538">
    <property type="component" value="Unassembled WGS sequence"/>
</dbReference>
<protein>
    <submittedName>
        <fullName evidence="2">TAT-variant-translocated molybdopterin oxidoreductase</fullName>
    </submittedName>
</protein>
<dbReference type="PANTHER" id="PTHR42783">
    <property type="entry name" value="GLUTAMATE SYNTHASE [NADPH] SMALL CHAIN"/>
    <property type="match status" value="1"/>
</dbReference>
<dbReference type="InterPro" id="IPR017896">
    <property type="entry name" value="4Fe4S_Fe-S-bd"/>
</dbReference>
<dbReference type="EMBL" id="JAGQHS010000008">
    <property type="protein sequence ID" value="MCA9754725.1"/>
    <property type="molecule type" value="Genomic_DNA"/>
</dbReference>
<accession>A0A956NBT7</accession>
<reference evidence="2" key="1">
    <citation type="submission" date="2020-04" db="EMBL/GenBank/DDBJ databases">
        <authorList>
            <person name="Zhang T."/>
        </authorList>
    </citation>
    <scope>NUCLEOTIDE SEQUENCE</scope>
    <source>
        <strain evidence="2">HKST-UBA02</strain>
    </source>
</reference>
<evidence type="ECO:0000313" key="2">
    <source>
        <dbReference type="EMBL" id="MCA9754725.1"/>
    </source>
</evidence>
<feature type="domain" description="4Fe-4S ferredoxin-type" evidence="1">
    <location>
        <begin position="802"/>
        <end position="832"/>
    </location>
</feature>
<reference evidence="2" key="2">
    <citation type="journal article" date="2021" name="Microbiome">
        <title>Successional dynamics and alternative stable states in a saline activated sludge microbial community over 9 years.</title>
        <authorList>
            <person name="Wang Y."/>
            <person name="Ye J."/>
            <person name="Ju F."/>
            <person name="Liu L."/>
            <person name="Boyd J.A."/>
            <person name="Deng Y."/>
            <person name="Parks D.H."/>
            <person name="Jiang X."/>
            <person name="Yin X."/>
            <person name="Woodcroft B.J."/>
            <person name="Tyson G.W."/>
            <person name="Hugenholtz P."/>
            <person name="Polz M.F."/>
            <person name="Zhang T."/>
        </authorList>
    </citation>
    <scope>NUCLEOTIDE SEQUENCE</scope>
    <source>
        <strain evidence="2">HKST-UBA02</strain>
    </source>
</reference>
<dbReference type="InterPro" id="IPR030948">
    <property type="entry name" value="TAT_var_transloc_signal_dom"/>
</dbReference>
<dbReference type="InterPro" id="IPR009010">
    <property type="entry name" value="Asp_de-COase-like_dom_sf"/>
</dbReference>
<evidence type="ECO:0000313" key="3">
    <source>
        <dbReference type="Proteomes" id="UP000739538"/>
    </source>
</evidence>
<dbReference type="NCBIfam" id="TIGR04519">
    <property type="entry name" value="MoCo_extend_TAT"/>
    <property type="match status" value="1"/>
</dbReference>
<comment type="caution">
    <text evidence="2">The sequence shown here is derived from an EMBL/GenBank/DDBJ whole genome shotgun (WGS) entry which is preliminary data.</text>
</comment>
<dbReference type="SUPFAM" id="SSF53706">
    <property type="entry name" value="Formate dehydrogenase/DMSO reductase, domains 1-3"/>
    <property type="match status" value="1"/>
</dbReference>
<dbReference type="Gene3D" id="3.30.2070.10">
    <property type="entry name" value="Formate dehydrogenase/DMSO reductase"/>
    <property type="match status" value="1"/>
</dbReference>